<dbReference type="EMBL" id="GBXM01007071">
    <property type="protein sequence ID" value="JAI01507.1"/>
    <property type="molecule type" value="Transcribed_RNA"/>
</dbReference>
<reference evidence="1" key="1">
    <citation type="submission" date="2014-11" db="EMBL/GenBank/DDBJ databases">
        <authorList>
            <person name="Amaro Gonzalez C."/>
        </authorList>
    </citation>
    <scope>NUCLEOTIDE SEQUENCE</scope>
</reference>
<protein>
    <submittedName>
        <fullName evidence="1">Uncharacterized protein</fullName>
    </submittedName>
</protein>
<evidence type="ECO:0000313" key="1">
    <source>
        <dbReference type="EMBL" id="JAI01507.1"/>
    </source>
</evidence>
<organism evidence="1">
    <name type="scientific">Anguilla anguilla</name>
    <name type="common">European freshwater eel</name>
    <name type="synonym">Muraena anguilla</name>
    <dbReference type="NCBI Taxonomy" id="7936"/>
    <lineage>
        <taxon>Eukaryota</taxon>
        <taxon>Metazoa</taxon>
        <taxon>Chordata</taxon>
        <taxon>Craniata</taxon>
        <taxon>Vertebrata</taxon>
        <taxon>Euteleostomi</taxon>
        <taxon>Actinopterygii</taxon>
        <taxon>Neopterygii</taxon>
        <taxon>Teleostei</taxon>
        <taxon>Anguilliformes</taxon>
        <taxon>Anguillidae</taxon>
        <taxon>Anguilla</taxon>
    </lineage>
</organism>
<reference evidence="1" key="2">
    <citation type="journal article" date="2015" name="Fish Shellfish Immunol.">
        <title>Early steps in the European eel (Anguilla anguilla)-Vibrio vulnificus interaction in the gills: Role of the RtxA13 toxin.</title>
        <authorList>
            <person name="Callol A."/>
            <person name="Pajuelo D."/>
            <person name="Ebbesson L."/>
            <person name="Teles M."/>
            <person name="MacKenzie S."/>
            <person name="Amaro C."/>
        </authorList>
    </citation>
    <scope>NUCLEOTIDE SEQUENCE</scope>
</reference>
<proteinExistence type="predicted"/>
<sequence>MNCRLISVCGTSSVLVMGRTASASGSGLTSKWIRICASAK</sequence>
<dbReference type="AlphaFoldDB" id="A0A0E9XGD1"/>
<name>A0A0E9XGD1_ANGAN</name>
<accession>A0A0E9XGD1</accession>